<gene>
    <name evidence="2" type="ORF">COMA2_190039</name>
</gene>
<dbReference type="Pfam" id="PF10108">
    <property type="entry name" value="DNA_pol_B_exo2"/>
    <property type="match status" value="1"/>
</dbReference>
<name>A0A0S4LD75_9BACT</name>
<dbReference type="InterPro" id="IPR012337">
    <property type="entry name" value="RNaseH-like_sf"/>
</dbReference>
<dbReference type="GO" id="GO:0003676">
    <property type="term" value="F:nucleic acid binding"/>
    <property type="evidence" value="ECO:0007669"/>
    <property type="project" value="InterPro"/>
</dbReference>
<proteinExistence type="predicted"/>
<keyword evidence="3" id="KW-1185">Reference proteome</keyword>
<dbReference type="STRING" id="1742973.COMA2_190039"/>
<dbReference type="RefSeq" id="WP_090896212.1">
    <property type="nucleotide sequence ID" value="NZ_CZPZ01000011.1"/>
</dbReference>
<sequence length="238" mass="27313">MKVVLDIETIQATREEWTRLVGKAPVCSESSHADEGYDLFAAGAAEERRHAEDELYAKSAFDGTFSRIVCIGLLEFSDQMEARSAVAWFGANERELLRQFWARLAQDRPALFITHNGLGFDLPFIKKRSIINQVKPSLDINLAKFRAEPVYDTMALWSNWDTRGWVKLDVLARALQVETKSGSGEQVAEMWERRQGRELAQYCLQDTYVTYACYCRMNFRQPLSREVVLLQPELYDVG</sequence>
<dbReference type="Gene3D" id="3.30.420.10">
    <property type="entry name" value="Ribonuclease H-like superfamily/Ribonuclease H"/>
    <property type="match status" value="1"/>
</dbReference>
<dbReference type="Proteomes" id="UP000198736">
    <property type="component" value="Unassembled WGS sequence"/>
</dbReference>
<dbReference type="EMBL" id="CZPZ01000011">
    <property type="protein sequence ID" value="CUS34825.1"/>
    <property type="molecule type" value="Genomic_DNA"/>
</dbReference>
<dbReference type="OrthoDB" id="9773351at2"/>
<dbReference type="AlphaFoldDB" id="A0A0S4LD75"/>
<dbReference type="SUPFAM" id="SSF53098">
    <property type="entry name" value="Ribonuclease H-like"/>
    <property type="match status" value="1"/>
</dbReference>
<evidence type="ECO:0000313" key="2">
    <source>
        <dbReference type="EMBL" id="CUS34825.1"/>
    </source>
</evidence>
<evidence type="ECO:0000259" key="1">
    <source>
        <dbReference type="Pfam" id="PF10108"/>
    </source>
</evidence>
<protein>
    <recommendedName>
        <fullName evidence="1">Predicted 3'-5' exonuclease PolB-like domain-containing protein</fullName>
    </recommendedName>
</protein>
<dbReference type="InterPro" id="IPR019288">
    <property type="entry name" value="3'-5'_exonuclease_PolB-like"/>
</dbReference>
<reference evidence="3" key="1">
    <citation type="submission" date="2015-10" db="EMBL/GenBank/DDBJ databases">
        <authorList>
            <person name="Luecker S."/>
            <person name="Luecker S."/>
        </authorList>
    </citation>
    <scope>NUCLEOTIDE SEQUENCE [LARGE SCALE GENOMIC DNA]</scope>
</reference>
<evidence type="ECO:0000313" key="3">
    <source>
        <dbReference type="Proteomes" id="UP000198736"/>
    </source>
</evidence>
<accession>A0A0S4LD75</accession>
<organism evidence="2 3">
    <name type="scientific">Candidatus Nitrospira nitrificans</name>
    <dbReference type="NCBI Taxonomy" id="1742973"/>
    <lineage>
        <taxon>Bacteria</taxon>
        <taxon>Pseudomonadati</taxon>
        <taxon>Nitrospirota</taxon>
        <taxon>Nitrospiria</taxon>
        <taxon>Nitrospirales</taxon>
        <taxon>Nitrospiraceae</taxon>
        <taxon>Nitrospira</taxon>
    </lineage>
</organism>
<dbReference type="InterPro" id="IPR036397">
    <property type="entry name" value="RNaseH_sf"/>
</dbReference>
<feature type="domain" description="Predicted 3'-5' exonuclease PolB-like" evidence="1">
    <location>
        <begin position="64"/>
        <end position="219"/>
    </location>
</feature>